<organism evidence="3 4">
    <name type="scientific">Prevotella multiformis DSM 16608</name>
    <dbReference type="NCBI Taxonomy" id="888743"/>
    <lineage>
        <taxon>Bacteria</taxon>
        <taxon>Pseudomonadati</taxon>
        <taxon>Bacteroidota</taxon>
        <taxon>Bacteroidia</taxon>
        <taxon>Bacteroidales</taxon>
        <taxon>Prevotellaceae</taxon>
        <taxon>Prevotella</taxon>
    </lineage>
</organism>
<keyword evidence="1" id="KW-0328">Glycosyltransferase</keyword>
<dbReference type="RefSeq" id="WP_007367828.1">
    <property type="nucleotide sequence ID" value="NZ_GL872283.1"/>
</dbReference>
<dbReference type="SUPFAM" id="SSF53756">
    <property type="entry name" value="UDP-Glycosyltransferase/glycogen phosphorylase"/>
    <property type="match status" value="1"/>
</dbReference>
<dbReference type="GO" id="GO:0005737">
    <property type="term" value="C:cytoplasm"/>
    <property type="evidence" value="ECO:0007669"/>
    <property type="project" value="TreeGrafter"/>
</dbReference>
<dbReference type="PANTHER" id="PTHR10176:SF3">
    <property type="entry name" value="GLYCOGEN [STARCH] SYNTHASE"/>
    <property type="match status" value="1"/>
</dbReference>
<proteinExistence type="predicted"/>
<evidence type="ECO:0000256" key="2">
    <source>
        <dbReference type="ARBA" id="ARBA00022679"/>
    </source>
</evidence>
<dbReference type="Gene3D" id="3.40.50.2000">
    <property type="entry name" value="Glycogen Phosphorylase B"/>
    <property type="match status" value="2"/>
</dbReference>
<keyword evidence="4" id="KW-1185">Reference proteome</keyword>
<dbReference type="InterPro" id="IPR008631">
    <property type="entry name" value="Glycogen_synth"/>
</dbReference>
<protein>
    <submittedName>
        <fullName evidence="3">Starch synthase</fullName>
    </submittedName>
</protein>
<dbReference type="GO" id="GO:0005978">
    <property type="term" value="P:glycogen biosynthetic process"/>
    <property type="evidence" value="ECO:0007669"/>
    <property type="project" value="InterPro"/>
</dbReference>
<dbReference type="OrthoDB" id="907602at2"/>
<comment type="caution">
    <text evidence="3">The sequence shown here is derived from an EMBL/GenBank/DDBJ whole genome shotgun (WGS) entry which is preliminary data.</text>
</comment>
<keyword evidence="2" id="KW-0808">Transferase</keyword>
<evidence type="ECO:0000313" key="4">
    <source>
        <dbReference type="Proteomes" id="UP000005697"/>
    </source>
</evidence>
<reference evidence="3 4" key="1">
    <citation type="submission" date="2011-01" db="EMBL/GenBank/DDBJ databases">
        <authorList>
            <person name="Muzny D."/>
            <person name="Qin X."/>
            <person name="Deng J."/>
            <person name="Jiang H."/>
            <person name="Liu Y."/>
            <person name="Qu J."/>
            <person name="Song X.-Z."/>
            <person name="Zhang L."/>
            <person name="Thornton R."/>
            <person name="Coyle M."/>
            <person name="Francisco L."/>
            <person name="Jackson L."/>
            <person name="Javaid M."/>
            <person name="Korchina V."/>
            <person name="Kovar C."/>
            <person name="Mata R."/>
            <person name="Mathew T."/>
            <person name="Ngo R."/>
            <person name="Nguyen L."/>
            <person name="Nguyen N."/>
            <person name="Okwuonu G."/>
            <person name="Ongeri F."/>
            <person name="Pham C."/>
            <person name="Simmons D."/>
            <person name="Wilczek-Boney K."/>
            <person name="Hale W."/>
            <person name="Jakkamsetti A."/>
            <person name="Pham P."/>
            <person name="Ruth R."/>
            <person name="San Lucas F."/>
            <person name="Warren J."/>
            <person name="Zhang J."/>
            <person name="Zhao Z."/>
            <person name="Zhou C."/>
            <person name="Zhu D."/>
            <person name="Lee S."/>
            <person name="Bess C."/>
            <person name="Blankenburg K."/>
            <person name="Forbes L."/>
            <person name="Fu Q."/>
            <person name="Gubbala S."/>
            <person name="Hirani K."/>
            <person name="Jayaseelan J.C."/>
            <person name="Lara F."/>
            <person name="Munidasa M."/>
            <person name="Palculict T."/>
            <person name="Patil S."/>
            <person name="Pu L.-L."/>
            <person name="Saada N."/>
            <person name="Tang L."/>
            <person name="Weissenberger G."/>
            <person name="Zhu Y."/>
            <person name="Hemphill L."/>
            <person name="Shang Y."/>
            <person name="Youmans B."/>
            <person name="Ayvaz T."/>
            <person name="Ross M."/>
            <person name="Santibanez J."/>
            <person name="Aqrawi P."/>
            <person name="Gross S."/>
            <person name="Joshi V."/>
            <person name="Fowler G."/>
            <person name="Nazareth L."/>
            <person name="Reid J."/>
            <person name="Worley K."/>
            <person name="Petrosino J."/>
            <person name="Highlander S."/>
            <person name="Gibbs R."/>
        </authorList>
    </citation>
    <scope>NUCLEOTIDE SEQUENCE [LARGE SCALE GENOMIC DNA]</scope>
    <source>
        <strain evidence="3 4">DSM 16608</strain>
    </source>
</reference>
<dbReference type="EMBL" id="AEWX01000003">
    <property type="protein sequence ID" value="EGC21171.1"/>
    <property type="molecule type" value="Genomic_DNA"/>
</dbReference>
<sequence>MLFPDYIFETSWEVCNKVGGIYTVLSTRAKTLQDRIKDHVIFLGPDCWPDSPSPYFKEDEKLFTAWQQKAASEGLPVKVGRWDVPGEPIAMLVDFQAFFSRKDELYGKLWEYYHVDSLHAYGDYDESALFAYATALVVESFYKFYLSENDKVVFHANEWQTGFAALVLQHRQPQIASIFTTHATCIGRSIAGNDKPLYEYLWAYNGDQMASELNMESKHSIEKQTAHHVDCFTTVSDITATECKELLDKPVDVVLPNGFENDFVPKGATFTKKRKAARKRLLDVANALTGDDIQDDALIVSTSGRYEFRNKGIDVFIESMNRLRFDENLKKQVVAFIEVPGWVAGPRQDLVERLDSGRHFDTPLENPVLTHRLHNMDSDKVLNMSRALGMANARADRVKLIFVPCYLTGDDGILNMSYYDLVLGNDLCVYPSYYEPWGYTPLEAVAFKVPCITTDLAGFGLWANTEKGAYSEIEDGVKVLHRTDYNFSEVADGIKETIIRYAGFPKAEVDRCRSNAGKLSHKALWSEFIKYYERAYDIALEKAAERNS</sequence>
<name>F0F3X3_9BACT</name>
<dbReference type="Proteomes" id="UP000005697">
    <property type="component" value="Unassembled WGS sequence"/>
</dbReference>
<gene>
    <name evidence="3" type="ORF">HMPREF9141_0289</name>
</gene>
<dbReference type="HOGENOM" id="CLU_037621_0_0_10"/>
<dbReference type="PANTHER" id="PTHR10176">
    <property type="entry name" value="GLYCOGEN SYNTHASE"/>
    <property type="match status" value="1"/>
</dbReference>
<dbReference type="eggNOG" id="COG0297">
    <property type="taxonomic scope" value="Bacteria"/>
</dbReference>
<dbReference type="AlphaFoldDB" id="F0F3X3"/>
<dbReference type="Pfam" id="PF05693">
    <property type="entry name" value="Glycogen_syn"/>
    <property type="match status" value="2"/>
</dbReference>
<dbReference type="GO" id="GO:0004373">
    <property type="term" value="F:alpha-1,4-glucan glucosyltransferase (UDP-glucose donor) activity"/>
    <property type="evidence" value="ECO:0007669"/>
    <property type="project" value="InterPro"/>
</dbReference>
<evidence type="ECO:0000256" key="1">
    <source>
        <dbReference type="ARBA" id="ARBA00022676"/>
    </source>
</evidence>
<evidence type="ECO:0000313" key="3">
    <source>
        <dbReference type="EMBL" id="EGC21171.1"/>
    </source>
</evidence>
<accession>F0F3X3</accession>
<dbReference type="STRING" id="888743.HMPREF9141_0289"/>